<dbReference type="KEGG" id="rub:GBA63_17995"/>
<dbReference type="REBASE" id="398323">
    <property type="entry name" value="Rsp52909ORF18015P"/>
</dbReference>
<dbReference type="SUPFAM" id="SSF52540">
    <property type="entry name" value="P-loop containing nucleoside triphosphate hydrolases"/>
    <property type="match status" value="2"/>
</dbReference>
<dbReference type="GO" id="GO:0016787">
    <property type="term" value="F:hydrolase activity"/>
    <property type="evidence" value="ECO:0007669"/>
    <property type="project" value="InterPro"/>
</dbReference>
<dbReference type="GO" id="GO:0003677">
    <property type="term" value="F:DNA binding"/>
    <property type="evidence" value="ECO:0007669"/>
    <property type="project" value="InterPro"/>
</dbReference>
<evidence type="ECO:0000313" key="3">
    <source>
        <dbReference type="EMBL" id="QIN85259.1"/>
    </source>
</evidence>
<dbReference type="Pfam" id="PF04851">
    <property type="entry name" value="ResIII"/>
    <property type="match status" value="1"/>
</dbReference>
<accession>A0A6G8QFI8</accession>
<dbReference type="GO" id="GO:0005524">
    <property type="term" value="F:ATP binding"/>
    <property type="evidence" value="ECO:0007669"/>
    <property type="project" value="InterPro"/>
</dbReference>
<evidence type="ECO:0000313" key="4">
    <source>
        <dbReference type="Proteomes" id="UP000501452"/>
    </source>
</evidence>
<dbReference type="EMBL" id="CP045119">
    <property type="protein sequence ID" value="QIN85259.1"/>
    <property type="molecule type" value="Genomic_DNA"/>
</dbReference>
<protein>
    <recommendedName>
        <fullName evidence="2">Helicase/UvrB N-terminal domain-containing protein</fullName>
    </recommendedName>
</protein>
<feature type="region of interest" description="Disordered" evidence="1">
    <location>
        <begin position="652"/>
        <end position="671"/>
    </location>
</feature>
<evidence type="ECO:0000259" key="2">
    <source>
        <dbReference type="Pfam" id="PF04851"/>
    </source>
</evidence>
<organism evidence="3 4">
    <name type="scientific">Rubrobacter tropicus</name>
    <dbReference type="NCBI Taxonomy" id="2653851"/>
    <lineage>
        <taxon>Bacteria</taxon>
        <taxon>Bacillati</taxon>
        <taxon>Actinomycetota</taxon>
        <taxon>Rubrobacteria</taxon>
        <taxon>Rubrobacterales</taxon>
        <taxon>Rubrobacteraceae</taxon>
        <taxon>Rubrobacter</taxon>
    </lineage>
</organism>
<dbReference type="InterPro" id="IPR006935">
    <property type="entry name" value="Helicase/UvrB_N"/>
</dbReference>
<reference evidence="3 4" key="1">
    <citation type="submission" date="2019-10" db="EMBL/GenBank/DDBJ databases">
        <title>Rubrobacter sp nov SCSIO 52090 isolated from a deep-sea sediment in the South China Sea.</title>
        <authorList>
            <person name="Chen R.W."/>
        </authorList>
    </citation>
    <scope>NUCLEOTIDE SEQUENCE [LARGE SCALE GENOMIC DNA]</scope>
    <source>
        <strain evidence="3 4">SCSIO 52909</strain>
    </source>
</reference>
<proteinExistence type="predicted"/>
<feature type="domain" description="Helicase/UvrB N-terminal" evidence="2">
    <location>
        <begin position="135"/>
        <end position="256"/>
    </location>
</feature>
<name>A0A6G8QFI8_9ACTN</name>
<dbReference type="InterPro" id="IPR027417">
    <property type="entry name" value="P-loop_NTPase"/>
</dbReference>
<sequence>MLGLFGVEGFEGLADEEIKDPRYEEWDANNVSGIHHLLAGRFHDLPGRTGGPSVDDLLRYDGNIVRHTARIGARRDERIRWKYFQYLSLLFAEVFLDRFFADPDGLLAALGAHVRRFNEGRGEADQVPDYAPDDLRKLAFWMATGSGKTLIMHVNVLQYLHYLDKHGRRRELDRILLLTPNEGLSRQHLAEFEGSGLDAALFSKGGEGLFTGDRIEILEVTKLADDSGATTVAVEAFEGNNLVLVDEGHRGMSTAKTVKETKKWKERRDRLCEGGFSFEYSATFGQAMKSAKDKGLSDEYAKCVLFDYSYRYFYDDGYGKDYQILNLQDGVGADESVRRRYLTAALLSFHQQQLLFEEGGPAFAAYGIERPLWMFVGSRVTGGVAGDEKTDVAEILLFFSRFLDRRAESVENISRLLSGNTGLLDKTRDLFADEFGYLQERGFGADELYDSILRGFFNSPGPAVMRAEVLKGAEGEISLRLGNNEPFGVVNVGKATELAKSLEDREDVVVSENSLSPSLFEGLNGRDSTVNVLVGARKFAEGWSSWRVSSVGLMRVGKSEGSQIIQLFGRGVRLKGLGRSLKRSSAITGTPHPRHIGILETLDVFGVKADYMKQFQEHLEEEGLPSGNKVEVVLPTITDLANKKLKTVRVGKGGDFKENGPKPVLGPPASLGGPASGKIKVRLDWYPKVQAMSSRDRTLAAQRKTGKLEERHLAFLDRDALYFEVVRHKEERGWHNLTVPRAVIPALLEDPTWYELSIPPEDLEFGGGDPLQRARVWQEIAASLLKAYATKYVETSKAAYEADFLEYRELTDEDPNVLREYSFVSSNETVLKKLGDLKTVIEDGRLKPVDWGALEESWNGLDVFPFGRHLYNPLVHLGNKDILTVKPVALNEGEQRFVRDLKIFYEGHTGFFEGVDLFLLRNLSKGKGIGFFEAGNFYPDFLLWLVVGDRQYVTFVDPKGVRNLQGADDPKIRFHETIKGIEKRLGDPEVVLNSFIISNTSYGEVSFWGYSKEEFEDRHVLFQEEDKYTYVRTMLERILGCG</sequence>
<evidence type="ECO:0000256" key="1">
    <source>
        <dbReference type="SAM" id="MobiDB-lite"/>
    </source>
</evidence>
<gene>
    <name evidence="3" type="ORF">GBA63_17995</name>
</gene>
<dbReference type="Proteomes" id="UP000501452">
    <property type="component" value="Chromosome"/>
</dbReference>
<keyword evidence="4" id="KW-1185">Reference proteome</keyword>
<dbReference type="Gene3D" id="3.40.50.300">
    <property type="entry name" value="P-loop containing nucleotide triphosphate hydrolases"/>
    <property type="match status" value="1"/>
</dbReference>
<dbReference type="AlphaFoldDB" id="A0A6G8QFI8"/>